<dbReference type="Pfam" id="PF11666">
    <property type="entry name" value="DUF2933"/>
    <property type="match status" value="1"/>
</dbReference>
<comment type="caution">
    <text evidence="3">The sequence shown here is derived from an EMBL/GenBank/DDBJ whole genome shotgun (WGS) entry which is preliminary data.</text>
</comment>
<gene>
    <name evidence="3" type="ORF">C882_0628</name>
</gene>
<feature type="transmembrane region" description="Helical" evidence="2">
    <location>
        <begin position="38"/>
        <end position="56"/>
    </location>
</feature>
<keyword evidence="2" id="KW-1133">Transmembrane helix</keyword>
<dbReference type="AlphaFoldDB" id="K9GS92"/>
<dbReference type="RefSeq" id="WP_009541286.1">
    <property type="nucleotide sequence ID" value="NZ_ANHY01000014.1"/>
</dbReference>
<proteinExistence type="predicted"/>
<protein>
    <recommendedName>
        <fullName evidence="5">DUF2933 domain-containing protein</fullName>
    </recommendedName>
</protein>
<keyword evidence="2" id="KW-0812">Transmembrane</keyword>
<evidence type="ECO:0008006" key="5">
    <source>
        <dbReference type="Google" id="ProtNLM"/>
    </source>
</evidence>
<evidence type="ECO:0000313" key="4">
    <source>
        <dbReference type="Proteomes" id="UP000009881"/>
    </source>
</evidence>
<organism evidence="3 4">
    <name type="scientific">Caenispirillum salinarum AK4</name>
    <dbReference type="NCBI Taxonomy" id="1238182"/>
    <lineage>
        <taxon>Bacteria</taxon>
        <taxon>Pseudomonadati</taxon>
        <taxon>Pseudomonadota</taxon>
        <taxon>Alphaproteobacteria</taxon>
        <taxon>Rhodospirillales</taxon>
        <taxon>Novispirillaceae</taxon>
        <taxon>Caenispirillum</taxon>
    </lineage>
</organism>
<name>K9GS92_9PROT</name>
<keyword evidence="4" id="KW-1185">Reference proteome</keyword>
<dbReference type="eggNOG" id="ENOG502ZFH6">
    <property type="taxonomic scope" value="Bacteria"/>
</dbReference>
<evidence type="ECO:0000313" key="3">
    <source>
        <dbReference type="EMBL" id="EKV28865.1"/>
    </source>
</evidence>
<feature type="region of interest" description="Disordered" evidence="1">
    <location>
        <begin position="58"/>
        <end position="94"/>
    </location>
</feature>
<evidence type="ECO:0000256" key="2">
    <source>
        <dbReference type="SAM" id="Phobius"/>
    </source>
</evidence>
<feature type="transmembrane region" description="Helical" evidence="2">
    <location>
        <begin position="15"/>
        <end position="32"/>
    </location>
</feature>
<accession>K9GS92</accession>
<evidence type="ECO:0000256" key="1">
    <source>
        <dbReference type="SAM" id="MobiDB-lite"/>
    </source>
</evidence>
<dbReference type="STRING" id="1238182.C882_0628"/>
<keyword evidence="2" id="KW-0472">Membrane</keyword>
<sequence length="94" mass="9913">MIDRITTYVRTKPRTSVLIGLATVVGGAFLVWDAQRGGSFYVFLPLVACVAMHGLMHGGHGKHGHGHGQQAPEDPDTAPAALPETPVDRRDGGA</sequence>
<dbReference type="InterPro" id="IPR021682">
    <property type="entry name" value="DUF2933"/>
</dbReference>
<dbReference type="EMBL" id="ANHY01000014">
    <property type="protein sequence ID" value="EKV28865.1"/>
    <property type="molecule type" value="Genomic_DNA"/>
</dbReference>
<dbReference type="Proteomes" id="UP000009881">
    <property type="component" value="Unassembled WGS sequence"/>
</dbReference>
<reference evidence="3 4" key="1">
    <citation type="journal article" date="2013" name="Genome Announc.">
        <title>Draft Genome Sequence of an Alphaproteobacterium, Caenispirillum salinarum AK4(T), Isolated from a Solar Saltern.</title>
        <authorList>
            <person name="Khatri I."/>
            <person name="Singh A."/>
            <person name="Korpole S."/>
            <person name="Pinnaka A.K."/>
            <person name="Subramanian S."/>
        </authorList>
    </citation>
    <scope>NUCLEOTIDE SEQUENCE [LARGE SCALE GENOMIC DNA]</scope>
    <source>
        <strain evidence="3 4">AK4</strain>
    </source>
</reference>